<reference evidence="1 2" key="1">
    <citation type="submission" date="2021-01" db="EMBL/GenBank/DDBJ databases">
        <title>Whole genome shotgun sequence of Planotetraspora kaengkrachanensis NBRC 104272.</title>
        <authorList>
            <person name="Komaki H."/>
            <person name="Tamura T."/>
        </authorList>
    </citation>
    <scope>NUCLEOTIDE SEQUENCE [LARGE SCALE GENOMIC DNA]</scope>
    <source>
        <strain evidence="1 2">NBRC 104272</strain>
    </source>
</reference>
<accession>A0A8J3V5Z2</accession>
<sequence length="129" mass="13591">MPAEKVPVRAAGKSQSVVSSPAREAPRVRLVPRVCAAFCLACRGAHLLSALVGALALALVLARGFGFGCFAPADFAPVCFAPVCFAPVCFAPVCFAPVCFAPVCFAPADFAPVYFCALVIRRPIFTMYF</sequence>
<proteinExistence type="predicted"/>
<name>A0A8J3V5Z2_9ACTN</name>
<evidence type="ECO:0000313" key="1">
    <source>
        <dbReference type="EMBL" id="GIG81340.1"/>
    </source>
</evidence>
<gene>
    <name evidence="1" type="ORF">Pka01_44670</name>
</gene>
<keyword evidence="2" id="KW-1185">Reference proteome</keyword>
<evidence type="ECO:0000313" key="2">
    <source>
        <dbReference type="Proteomes" id="UP000630097"/>
    </source>
</evidence>
<comment type="caution">
    <text evidence="1">The sequence shown here is derived from an EMBL/GenBank/DDBJ whole genome shotgun (WGS) entry which is preliminary data.</text>
</comment>
<protein>
    <submittedName>
        <fullName evidence="1">Uncharacterized protein</fullName>
    </submittedName>
</protein>
<dbReference type="EMBL" id="BONV01000019">
    <property type="protein sequence ID" value="GIG81340.1"/>
    <property type="molecule type" value="Genomic_DNA"/>
</dbReference>
<dbReference type="AlphaFoldDB" id="A0A8J3V5Z2"/>
<dbReference type="Proteomes" id="UP000630097">
    <property type="component" value="Unassembled WGS sequence"/>
</dbReference>
<organism evidence="1 2">
    <name type="scientific">Planotetraspora kaengkrachanensis</name>
    <dbReference type="NCBI Taxonomy" id="575193"/>
    <lineage>
        <taxon>Bacteria</taxon>
        <taxon>Bacillati</taxon>
        <taxon>Actinomycetota</taxon>
        <taxon>Actinomycetes</taxon>
        <taxon>Streptosporangiales</taxon>
        <taxon>Streptosporangiaceae</taxon>
        <taxon>Planotetraspora</taxon>
    </lineage>
</organism>